<organism evidence="1 2">
    <name type="scientific">Acaulospora colombiana</name>
    <dbReference type="NCBI Taxonomy" id="27376"/>
    <lineage>
        <taxon>Eukaryota</taxon>
        <taxon>Fungi</taxon>
        <taxon>Fungi incertae sedis</taxon>
        <taxon>Mucoromycota</taxon>
        <taxon>Glomeromycotina</taxon>
        <taxon>Glomeromycetes</taxon>
        <taxon>Diversisporales</taxon>
        <taxon>Acaulosporaceae</taxon>
        <taxon>Acaulospora</taxon>
    </lineage>
</organism>
<dbReference type="EMBL" id="CAJVPT010049734">
    <property type="protein sequence ID" value="CAG8744615.1"/>
    <property type="molecule type" value="Genomic_DNA"/>
</dbReference>
<feature type="non-terminal residue" evidence="1">
    <location>
        <position position="1"/>
    </location>
</feature>
<reference evidence="1" key="1">
    <citation type="submission" date="2021-06" db="EMBL/GenBank/DDBJ databases">
        <authorList>
            <person name="Kallberg Y."/>
            <person name="Tangrot J."/>
            <person name="Rosling A."/>
        </authorList>
    </citation>
    <scope>NUCLEOTIDE SEQUENCE</scope>
    <source>
        <strain evidence="1">CL356</strain>
    </source>
</reference>
<name>A0ACA9QAK9_9GLOM</name>
<feature type="non-terminal residue" evidence="1">
    <location>
        <position position="45"/>
    </location>
</feature>
<dbReference type="Proteomes" id="UP000789525">
    <property type="component" value="Unassembled WGS sequence"/>
</dbReference>
<keyword evidence="2" id="KW-1185">Reference proteome</keyword>
<evidence type="ECO:0000313" key="2">
    <source>
        <dbReference type="Proteomes" id="UP000789525"/>
    </source>
</evidence>
<proteinExistence type="predicted"/>
<protein>
    <submittedName>
        <fullName evidence="1">7020_t:CDS:1</fullName>
    </submittedName>
</protein>
<evidence type="ECO:0000313" key="1">
    <source>
        <dbReference type="EMBL" id="CAG8744615.1"/>
    </source>
</evidence>
<accession>A0ACA9QAK9</accession>
<sequence>IDAAEFYKQLFATAIALFSTDAAEFYKQLFTTAIALFSTDVKVIS</sequence>
<gene>
    <name evidence="1" type="ORF">ACOLOM_LOCUS12365</name>
</gene>
<comment type="caution">
    <text evidence="1">The sequence shown here is derived from an EMBL/GenBank/DDBJ whole genome shotgun (WGS) entry which is preliminary data.</text>
</comment>